<name>A0ABY8EDX1_9FIRM</name>
<dbReference type="PROSITE" id="PS00374">
    <property type="entry name" value="MGMT"/>
    <property type="match status" value="1"/>
</dbReference>
<feature type="domain" description="Methylguanine DNA methyltransferase ribonuclease-like" evidence="10">
    <location>
        <begin position="4"/>
        <end position="69"/>
    </location>
</feature>
<evidence type="ECO:0000256" key="4">
    <source>
        <dbReference type="ARBA" id="ARBA00022679"/>
    </source>
</evidence>
<dbReference type="GO" id="GO:0003908">
    <property type="term" value="F:methylated-DNA-[protein]-cysteine S-methyltransferase activity"/>
    <property type="evidence" value="ECO:0007669"/>
    <property type="project" value="UniProtKB-EC"/>
</dbReference>
<evidence type="ECO:0000256" key="3">
    <source>
        <dbReference type="ARBA" id="ARBA00022603"/>
    </source>
</evidence>
<dbReference type="Pfam" id="PF01035">
    <property type="entry name" value="DNA_binding_1"/>
    <property type="match status" value="1"/>
</dbReference>
<keyword evidence="11" id="KW-0032">Aminotransferase</keyword>
<evidence type="ECO:0000256" key="2">
    <source>
        <dbReference type="ARBA" id="ARBA00022490"/>
    </source>
</evidence>
<dbReference type="HAMAP" id="MF_00772">
    <property type="entry name" value="OGT"/>
    <property type="match status" value="1"/>
</dbReference>
<evidence type="ECO:0000256" key="7">
    <source>
        <dbReference type="ARBA" id="ARBA00049348"/>
    </source>
</evidence>
<dbReference type="InterPro" id="IPR036388">
    <property type="entry name" value="WH-like_DNA-bd_sf"/>
</dbReference>
<keyword evidence="4 8" id="KW-0808">Transferase</keyword>
<keyword evidence="2 8" id="KW-0963">Cytoplasm</keyword>
<feature type="domain" description="Methylated-DNA-[protein]-cysteine S-methyltransferase DNA binding" evidence="9">
    <location>
        <begin position="73"/>
        <end position="152"/>
    </location>
</feature>
<gene>
    <name evidence="11" type="ORF">P4S50_11115</name>
</gene>
<comment type="similarity">
    <text evidence="8">Belongs to the MGMT family.</text>
</comment>
<evidence type="ECO:0000313" key="11">
    <source>
        <dbReference type="EMBL" id="WFD08938.1"/>
    </source>
</evidence>
<comment type="catalytic activity">
    <reaction evidence="1 8">
        <text>a 4-O-methyl-thymidine in DNA + L-cysteinyl-[protein] = a thymidine in DNA + S-methyl-L-cysteinyl-[protein]</text>
        <dbReference type="Rhea" id="RHEA:53428"/>
        <dbReference type="Rhea" id="RHEA-COMP:10131"/>
        <dbReference type="Rhea" id="RHEA-COMP:10132"/>
        <dbReference type="Rhea" id="RHEA-COMP:13555"/>
        <dbReference type="Rhea" id="RHEA-COMP:13556"/>
        <dbReference type="ChEBI" id="CHEBI:29950"/>
        <dbReference type="ChEBI" id="CHEBI:82612"/>
        <dbReference type="ChEBI" id="CHEBI:137386"/>
        <dbReference type="ChEBI" id="CHEBI:137387"/>
        <dbReference type="EC" id="2.1.1.63"/>
    </reaction>
</comment>
<dbReference type="GO" id="GO:0008483">
    <property type="term" value="F:transaminase activity"/>
    <property type="evidence" value="ECO:0007669"/>
    <property type="project" value="UniProtKB-KW"/>
</dbReference>
<dbReference type="InterPro" id="IPR036217">
    <property type="entry name" value="MethylDNA_cys_MeTrfase_DNAb"/>
</dbReference>
<dbReference type="CDD" id="cd06445">
    <property type="entry name" value="ATase"/>
    <property type="match status" value="1"/>
</dbReference>
<sequence length="155" mass="17706">MKILYFAYLRTLMGTLKISSDEEHILEITHVKEEGQSSEYIPQILKDAITQLNEYFAGKRKEFDLKIDLKGTEFQKNVWNELTNIKYGETKSYKDVATKIGNEKAVRAVGMTNSKNPISIVVPCHRVIGSNKKLTGYAGGLDRKAWLLNHEKENK</sequence>
<dbReference type="NCBIfam" id="TIGR00589">
    <property type="entry name" value="ogt"/>
    <property type="match status" value="1"/>
</dbReference>
<dbReference type="EMBL" id="CP120733">
    <property type="protein sequence ID" value="WFD08938.1"/>
    <property type="molecule type" value="Genomic_DNA"/>
</dbReference>
<comment type="subcellular location">
    <subcellularLocation>
        <location evidence="8">Cytoplasm</location>
    </subcellularLocation>
</comment>
<keyword evidence="6 8" id="KW-0234">DNA repair</keyword>
<keyword evidence="3 8" id="KW-0489">Methyltransferase</keyword>
<feature type="active site" description="Nucleophile; methyl group acceptor" evidence="8">
    <location>
        <position position="124"/>
    </location>
</feature>
<dbReference type="InterPro" id="IPR008332">
    <property type="entry name" value="MethylG_MeTrfase_N"/>
</dbReference>
<comment type="function">
    <text evidence="8">Involved in the cellular defense against the biological effects of O6-methylguanine (O6-MeG) and O4-methylthymine (O4-MeT) in DNA. Repairs the methylated nucleobase in DNA by stoichiometrically transferring the methyl group to a cysteine residue in the enzyme. This is a suicide reaction: the enzyme is irreversibly inactivated.</text>
</comment>
<dbReference type="InterPro" id="IPR023546">
    <property type="entry name" value="MGMT"/>
</dbReference>
<comment type="miscellaneous">
    <text evidence="8">This enzyme catalyzes only one turnover and therefore is not strictly catalytic. According to one definition, an enzyme is a biocatalyst that acts repeatedly and over many reaction cycles.</text>
</comment>
<comment type="catalytic activity">
    <reaction evidence="7 8">
        <text>a 6-O-methyl-2'-deoxyguanosine in DNA + L-cysteinyl-[protein] = S-methyl-L-cysteinyl-[protein] + a 2'-deoxyguanosine in DNA</text>
        <dbReference type="Rhea" id="RHEA:24000"/>
        <dbReference type="Rhea" id="RHEA-COMP:10131"/>
        <dbReference type="Rhea" id="RHEA-COMP:10132"/>
        <dbReference type="Rhea" id="RHEA-COMP:11367"/>
        <dbReference type="Rhea" id="RHEA-COMP:11368"/>
        <dbReference type="ChEBI" id="CHEBI:29950"/>
        <dbReference type="ChEBI" id="CHEBI:82612"/>
        <dbReference type="ChEBI" id="CHEBI:85445"/>
        <dbReference type="ChEBI" id="CHEBI:85448"/>
        <dbReference type="EC" id="2.1.1.63"/>
    </reaction>
</comment>
<evidence type="ECO:0000259" key="9">
    <source>
        <dbReference type="Pfam" id="PF01035"/>
    </source>
</evidence>
<dbReference type="PANTHER" id="PTHR10815">
    <property type="entry name" value="METHYLATED-DNA--PROTEIN-CYSTEINE METHYLTRANSFERASE"/>
    <property type="match status" value="1"/>
</dbReference>
<evidence type="ECO:0000256" key="5">
    <source>
        <dbReference type="ARBA" id="ARBA00022763"/>
    </source>
</evidence>
<reference evidence="11 12" key="1">
    <citation type="submission" date="2023-03" db="EMBL/GenBank/DDBJ databases">
        <title>Complete genome sequence of Tepidibacter sp. SWIR-1, isolated from a deep-sea hydrothermal vent.</title>
        <authorList>
            <person name="Li X."/>
        </authorList>
    </citation>
    <scope>NUCLEOTIDE SEQUENCE [LARGE SCALE GENOMIC DNA]</scope>
    <source>
        <strain evidence="11 12">SWIR-1</strain>
    </source>
</reference>
<dbReference type="InterPro" id="IPR036631">
    <property type="entry name" value="MGMT_N_sf"/>
</dbReference>
<evidence type="ECO:0000259" key="10">
    <source>
        <dbReference type="Pfam" id="PF02870"/>
    </source>
</evidence>
<evidence type="ECO:0000256" key="8">
    <source>
        <dbReference type="HAMAP-Rule" id="MF_00772"/>
    </source>
</evidence>
<dbReference type="InterPro" id="IPR014048">
    <property type="entry name" value="MethylDNA_cys_MeTrfase_DNA-bd"/>
</dbReference>
<dbReference type="InterPro" id="IPR001497">
    <property type="entry name" value="MethylDNA_cys_MeTrfase_AS"/>
</dbReference>
<keyword evidence="12" id="KW-1185">Reference proteome</keyword>
<dbReference type="Proteomes" id="UP001222800">
    <property type="component" value="Chromosome"/>
</dbReference>
<dbReference type="Gene3D" id="3.30.160.70">
    <property type="entry name" value="Methylated DNA-protein cysteine methyltransferase domain"/>
    <property type="match status" value="1"/>
</dbReference>
<dbReference type="Gene3D" id="1.10.10.10">
    <property type="entry name" value="Winged helix-like DNA-binding domain superfamily/Winged helix DNA-binding domain"/>
    <property type="match status" value="1"/>
</dbReference>
<dbReference type="GO" id="GO:0032259">
    <property type="term" value="P:methylation"/>
    <property type="evidence" value="ECO:0007669"/>
    <property type="project" value="UniProtKB-KW"/>
</dbReference>
<keyword evidence="5 8" id="KW-0227">DNA damage</keyword>
<evidence type="ECO:0000256" key="6">
    <source>
        <dbReference type="ARBA" id="ARBA00023204"/>
    </source>
</evidence>
<dbReference type="SUPFAM" id="SSF53155">
    <property type="entry name" value="Methylated DNA-protein cysteine methyltransferase domain"/>
    <property type="match status" value="1"/>
</dbReference>
<accession>A0ABY8EDX1</accession>
<organism evidence="11 12">
    <name type="scientific">Tepidibacter hydrothermalis</name>
    <dbReference type="NCBI Taxonomy" id="3036126"/>
    <lineage>
        <taxon>Bacteria</taxon>
        <taxon>Bacillati</taxon>
        <taxon>Bacillota</taxon>
        <taxon>Clostridia</taxon>
        <taxon>Peptostreptococcales</taxon>
        <taxon>Peptostreptococcaceae</taxon>
        <taxon>Tepidibacter</taxon>
    </lineage>
</organism>
<dbReference type="RefSeq" id="WP_277730857.1">
    <property type="nucleotide sequence ID" value="NZ_CP120733.1"/>
</dbReference>
<dbReference type="SUPFAM" id="SSF46767">
    <property type="entry name" value="Methylated DNA-protein cysteine methyltransferase, C-terminal domain"/>
    <property type="match status" value="1"/>
</dbReference>
<evidence type="ECO:0000313" key="12">
    <source>
        <dbReference type="Proteomes" id="UP001222800"/>
    </source>
</evidence>
<dbReference type="PANTHER" id="PTHR10815:SF5">
    <property type="entry name" value="METHYLATED-DNA--PROTEIN-CYSTEINE METHYLTRANSFERASE"/>
    <property type="match status" value="1"/>
</dbReference>
<evidence type="ECO:0000256" key="1">
    <source>
        <dbReference type="ARBA" id="ARBA00001286"/>
    </source>
</evidence>
<proteinExistence type="inferred from homology"/>
<dbReference type="EC" id="2.1.1.63" evidence="8"/>
<dbReference type="Pfam" id="PF02870">
    <property type="entry name" value="Methyltransf_1N"/>
    <property type="match status" value="1"/>
</dbReference>
<protein>
    <recommendedName>
        <fullName evidence="8">Methylated-DNA--protein-cysteine methyltransferase</fullName>
        <ecNumber evidence="8">2.1.1.63</ecNumber>
    </recommendedName>
    <alternativeName>
        <fullName evidence="8">6-O-methylguanine-DNA methyltransferase</fullName>
        <shortName evidence="8">MGMT</shortName>
    </alternativeName>
    <alternativeName>
        <fullName evidence="8">O-6-methylguanine-DNA-alkyltransferase</fullName>
    </alternativeName>
</protein>